<keyword evidence="2" id="KW-1133">Transmembrane helix</keyword>
<organism evidence="3 4">
    <name type="scientific">Streptomyces gilvifuscus</name>
    <dbReference type="NCBI Taxonomy" id="1550617"/>
    <lineage>
        <taxon>Bacteria</taxon>
        <taxon>Bacillati</taxon>
        <taxon>Actinomycetota</taxon>
        <taxon>Actinomycetes</taxon>
        <taxon>Kitasatosporales</taxon>
        <taxon>Streptomycetaceae</taxon>
        <taxon>Streptomyces</taxon>
    </lineage>
</organism>
<feature type="transmembrane region" description="Helical" evidence="2">
    <location>
        <begin position="236"/>
        <end position="259"/>
    </location>
</feature>
<dbReference type="EMBL" id="JAQOSK010000006">
    <property type="protein sequence ID" value="MDC2956196.1"/>
    <property type="molecule type" value="Genomic_DNA"/>
</dbReference>
<feature type="transmembrane region" description="Helical" evidence="2">
    <location>
        <begin position="660"/>
        <end position="677"/>
    </location>
</feature>
<feature type="transmembrane region" description="Helical" evidence="2">
    <location>
        <begin position="204"/>
        <end position="224"/>
    </location>
</feature>
<keyword evidence="4" id="KW-1185">Reference proteome</keyword>
<dbReference type="NCBIfam" id="NF047321">
    <property type="entry name" value="SCO7613_CTERM"/>
    <property type="match status" value="1"/>
</dbReference>
<proteinExistence type="predicted"/>
<evidence type="ECO:0000256" key="2">
    <source>
        <dbReference type="SAM" id="Phobius"/>
    </source>
</evidence>
<comment type="caution">
    <text evidence="3">The sequence shown here is derived from an EMBL/GenBank/DDBJ whole genome shotgun (WGS) entry which is preliminary data.</text>
</comment>
<keyword evidence="2" id="KW-0812">Transmembrane</keyword>
<keyword evidence="2" id="KW-0472">Membrane</keyword>
<feature type="transmembrane region" description="Helical" evidence="2">
    <location>
        <begin position="384"/>
        <end position="402"/>
    </location>
</feature>
<feature type="transmembrane region" description="Helical" evidence="2">
    <location>
        <begin position="513"/>
        <end position="533"/>
    </location>
</feature>
<feature type="transmembrane region" description="Helical" evidence="2">
    <location>
        <begin position="562"/>
        <end position="578"/>
    </location>
</feature>
<feature type="transmembrane region" description="Helical" evidence="2">
    <location>
        <begin position="540"/>
        <end position="556"/>
    </location>
</feature>
<feature type="transmembrane region" description="Helical" evidence="2">
    <location>
        <begin position="812"/>
        <end position="832"/>
    </location>
</feature>
<feature type="transmembrane region" description="Helical" evidence="2">
    <location>
        <begin position="708"/>
        <end position="724"/>
    </location>
</feature>
<evidence type="ECO:0000256" key="1">
    <source>
        <dbReference type="SAM" id="MobiDB-lite"/>
    </source>
</evidence>
<evidence type="ECO:0000313" key="3">
    <source>
        <dbReference type="EMBL" id="MDC2956196.1"/>
    </source>
</evidence>
<feature type="transmembrane region" description="Helical" evidence="2">
    <location>
        <begin position="760"/>
        <end position="778"/>
    </location>
</feature>
<feature type="compositionally biased region" description="Low complexity" evidence="1">
    <location>
        <begin position="306"/>
        <end position="325"/>
    </location>
</feature>
<name>A0ABT5FUH6_9ACTN</name>
<feature type="transmembrane region" description="Helical" evidence="2">
    <location>
        <begin position="785"/>
        <end position="806"/>
    </location>
</feature>
<feature type="transmembrane region" description="Helical" evidence="2">
    <location>
        <begin position="736"/>
        <end position="754"/>
    </location>
</feature>
<feature type="transmembrane region" description="Helical" evidence="2">
    <location>
        <begin position="95"/>
        <end position="116"/>
    </location>
</feature>
<feature type="transmembrane region" description="Helical" evidence="2">
    <location>
        <begin position="684"/>
        <end position="702"/>
    </location>
</feature>
<feature type="transmembrane region" description="Helical" evidence="2">
    <location>
        <begin position="355"/>
        <end position="378"/>
    </location>
</feature>
<accession>A0ABT5FUH6</accession>
<feature type="transmembrane region" description="Helical" evidence="2">
    <location>
        <begin position="265"/>
        <end position="285"/>
    </location>
</feature>
<gene>
    <name evidence="3" type="ORF">PO587_17120</name>
</gene>
<evidence type="ECO:0008006" key="5">
    <source>
        <dbReference type="Google" id="ProtNLM"/>
    </source>
</evidence>
<feature type="transmembrane region" description="Helical" evidence="2">
    <location>
        <begin position="414"/>
        <end position="439"/>
    </location>
</feature>
<reference evidence="3 4" key="1">
    <citation type="journal article" date="2015" name="Int. J. Syst. Evol. Microbiol.">
        <title>Streptomyces gilvifuscus sp. nov., an actinomycete that produces antibacterial compounds isolated from soil.</title>
        <authorList>
            <person name="Nguyen T.M."/>
            <person name="Kim J."/>
        </authorList>
    </citation>
    <scope>NUCLEOTIDE SEQUENCE [LARGE SCALE GENOMIC DNA]</scope>
    <source>
        <strain evidence="3 4">T113</strain>
    </source>
</reference>
<feature type="transmembrane region" description="Helical" evidence="2">
    <location>
        <begin position="637"/>
        <end position="654"/>
    </location>
</feature>
<feature type="transmembrane region" description="Helical" evidence="2">
    <location>
        <begin position="613"/>
        <end position="630"/>
    </location>
</feature>
<sequence length="850" mass="85899">MTHVPPPAEELRLLDAELWQLDNRRAQLLARRAWLVAALQAVPQPPRAPAPHAVPARPETDAPRVQNVLLLLGGVLLTVAAMVFTLVSWGHLGIAGRAAVLGVLTLGVLAAPVPLLRRGLRSTAESVAGLGLALTALDAYALHETVFAGTDGTAYAAASTATLAVLWAAYGLLPRTSTLRLPVPAAVAAAQLPLLLWALAAETGPYGCAAALLVTAGLDTVVALRPTPSTPTPVRVTAAVGAYGMGGWGILTAGLLSWTAAGPSAAARAAALLLLAAGITVGASWRLAMQGATGGVTSADGADVDGATTGEAARAGAGESEAGSNTAAVGAAWRGGAGGRAPSGRVAGPGEDGVAVGHAAFGALLLVLAGGGLLRAVLPGDWTVPGYLACGVALLAALRGPLPTAVRRGFVRASGVAQAVAAVCALPLVVVALLGPLGWAREAWSGVPSDARAAVTVHTPWPAFPTQVLLAPVVVAVVLALLVRDATWRPRALTGATVLAWATVMTIPSAFQLPYLVALLVPGLLTAAALWAAASRPHPWIALAVGTSVPLVFLALPSQPATLAVLSALTALFAAASLRPRLTPVTAPTALVHATALACAIGAAAGWAPQHTALLVLAVPTAAALLAARLGDPRATVPVEASGIAAAVLAIGLAVPDRPMLALVLALCGVLAAGTAVRPDRRPVGYAAAALFVLAAWVRLAAWGVGTVEAYTLPVTVPALVVGAMRRRRDPQASSWTAYGPGLASTLLPSLVAAWADPHWVRPLLLAAAALLTTLLGARHRLQAPLVLGGSVLVLDALHELAPYLVQLTGALPRWVPFALAGLLLLTLGATYERRLSQARQLRDFLGGMH</sequence>
<feature type="transmembrane region" description="Helical" evidence="2">
    <location>
        <begin position="464"/>
        <end position="483"/>
    </location>
</feature>
<feature type="transmembrane region" description="Helical" evidence="2">
    <location>
        <begin position="123"/>
        <end position="142"/>
    </location>
</feature>
<feature type="region of interest" description="Disordered" evidence="1">
    <location>
        <begin position="299"/>
        <end position="325"/>
    </location>
</feature>
<evidence type="ECO:0000313" key="4">
    <source>
        <dbReference type="Proteomes" id="UP001221328"/>
    </source>
</evidence>
<feature type="transmembrane region" description="Helical" evidence="2">
    <location>
        <begin position="154"/>
        <end position="172"/>
    </location>
</feature>
<feature type="transmembrane region" description="Helical" evidence="2">
    <location>
        <begin position="590"/>
        <end position="607"/>
    </location>
</feature>
<dbReference type="Proteomes" id="UP001221328">
    <property type="component" value="Unassembled WGS sequence"/>
</dbReference>
<dbReference type="InterPro" id="IPR058062">
    <property type="entry name" value="SCO7613_C"/>
</dbReference>
<feature type="transmembrane region" description="Helical" evidence="2">
    <location>
        <begin position="68"/>
        <end position="89"/>
    </location>
</feature>
<protein>
    <recommendedName>
        <fullName evidence="5">Integral membrane protein</fullName>
    </recommendedName>
</protein>